<feature type="transmembrane region" description="Helical" evidence="7">
    <location>
        <begin position="36"/>
        <end position="55"/>
    </location>
</feature>
<dbReference type="EMBL" id="MU001640">
    <property type="protein sequence ID" value="KAF2480305.1"/>
    <property type="molecule type" value="Genomic_DNA"/>
</dbReference>
<feature type="transmembrane region" description="Helical" evidence="7">
    <location>
        <begin position="146"/>
        <end position="165"/>
    </location>
</feature>
<feature type="transmembrane region" description="Helical" evidence="7">
    <location>
        <begin position="115"/>
        <end position="134"/>
    </location>
</feature>
<accession>A0A6A6PK45</accession>
<evidence type="ECO:0000256" key="3">
    <source>
        <dbReference type="ARBA" id="ARBA00022989"/>
    </source>
</evidence>
<name>A0A6A6PK45_9PEZI</name>
<keyword evidence="10" id="KW-1185">Reference proteome</keyword>
<dbReference type="InterPro" id="IPR006634">
    <property type="entry name" value="TLC-dom"/>
</dbReference>
<feature type="region of interest" description="Disordered" evidence="6">
    <location>
        <begin position="319"/>
        <end position="392"/>
    </location>
</feature>
<evidence type="ECO:0000256" key="4">
    <source>
        <dbReference type="ARBA" id="ARBA00023136"/>
    </source>
</evidence>
<feature type="transmembrane region" description="Helical" evidence="7">
    <location>
        <begin position="171"/>
        <end position="192"/>
    </location>
</feature>
<evidence type="ECO:0000256" key="5">
    <source>
        <dbReference type="PROSITE-ProRule" id="PRU00205"/>
    </source>
</evidence>
<feature type="compositionally biased region" description="Low complexity" evidence="6">
    <location>
        <begin position="359"/>
        <end position="374"/>
    </location>
</feature>
<evidence type="ECO:0000256" key="1">
    <source>
        <dbReference type="ARBA" id="ARBA00004141"/>
    </source>
</evidence>
<protein>
    <submittedName>
        <fullName evidence="9">TLC domain-containing protein</fullName>
    </submittedName>
</protein>
<feature type="transmembrane region" description="Helical" evidence="7">
    <location>
        <begin position="76"/>
        <end position="95"/>
    </location>
</feature>
<dbReference type="GO" id="GO:0016020">
    <property type="term" value="C:membrane"/>
    <property type="evidence" value="ECO:0007669"/>
    <property type="project" value="UniProtKB-SubCell"/>
</dbReference>
<dbReference type="GO" id="GO:0005783">
    <property type="term" value="C:endoplasmic reticulum"/>
    <property type="evidence" value="ECO:0007669"/>
    <property type="project" value="TreeGrafter"/>
</dbReference>
<dbReference type="GO" id="GO:0055088">
    <property type="term" value="P:lipid homeostasis"/>
    <property type="evidence" value="ECO:0007669"/>
    <property type="project" value="TreeGrafter"/>
</dbReference>
<evidence type="ECO:0000313" key="10">
    <source>
        <dbReference type="Proteomes" id="UP000799767"/>
    </source>
</evidence>
<keyword evidence="2 5" id="KW-0812">Transmembrane</keyword>
<dbReference type="GeneID" id="54475605"/>
<sequence>MLDPFPIPPPRFLVAATQPFANALGLHSLPLHVHEVLFAVALYTFTQTVLSPWLSNLLCPDTYSKLNRRNKLNWDVHVVSFVQSCLINALSLYIILFDEERKAWRAPEAWEQRIWGYLGVGGLAQSFALGYFLWDLYICSTHVDVFGWGMLAHAVSATAVFALGYRPFIYFYAPVFLLYELSSPFLNVHWFCDKLNLTGSMLQAINGVFLVVTFFCCRIVWGLWSSYWVFSDAFHPITSGRANFAAAVPFGKVYTHTTSELLALSKAPEAQLAAFNREQYLPLWLPALYLASNFVLNSLNVFWFGKMIETIRTRFDPPFGTKGVGADSKAPAKSTHRRRESVPQLTPEGGTVEEEVGGPKKSPSKNGKSSPVVVEGKHTPKAKKGGSVSAARAKAEEALNGPVGHVQDTKFERPLVDDEVLDAEVTGSAPRTVRSRRKA</sequence>
<dbReference type="OrthoDB" id="10266980at2759"/>
<dbReference type="PROSITE" id="PS50922">
    <property type="entry name" value="TLC"/>
    <property type="match status" value="1"/>
</dbReference>
<dbReference type="Proteomes" id="UP000799767">
    <property type="component" value="Unassembled WGS sequence"/>
</dbReference>
<dbReference type="InterPro" id="IPR050846">
    <property type="entry name" value="TLCD"/>
</dbReference>
<comment type="subcellular location">
    <subcellularLocation>
        <location evidence="1">Membrane</location>
        <topology evidence="1">Multi-pass membrane protein</topology>
    </subcellularLocation>
</comment>
<evidence type="ECO:0000256" key="7">
    <source>
        <dbReference type="SAM" id="Phobius"/>
    </source>
</evidence>
<keyword evidence="4 5" id="KW-0472">Membrane</keyword>
<keyword evidence="3 7" id="KW-1133">Transmembrane helix</keyword>
<evidence type="ECO:0000313" key="9">
    <source>
        <dbReference type="EMBL" id="KAF2480305.1"/>
    </source>
</evidence>
<feature type="domain" description="TLC" evidence="8">
    <location>
        <begin position="69"/>
        <end position="316"/>
    </location>
</feature>
<dbReference type="Pfam" id="PF03798">
    <property type="entry name" value="TRAM_LAG1_CLN8"/>
    <property type="match status" value="1"/>
</dbReference>
<dbReference type="AlphaFoldDB" id="A0A6A6PK45"/>
<dbReference type="RefSeq" id="XP_033586875.1">
    <property type="nucleotide sequence ID" value="XM_033734603.1"/>
</dbReference>
<gene>
    <name evidence="9" type="ORF">BDY17DRAFT_303611</name>
</gene>
<dbReference type="PANTHER" id="PTHR13439">
    <property type="entry name" value="CT120 PROTEIN"/>
    <property type="match status" value="1"/>
</dbReference>
<dbReference type="PANTHER" id="PTHR13439:SF0">
    <property type="entry name" value="TOPOISOMERASE I DAMAGE AFFECTED PROTEIN 4"/>
    <property type="match status" value="1"/>
</dbReference>
<feature type="transmembrane region" description="Helical" evidence="7">
    <location>
        <begin position="204"/>
        <end position="224"/>
    </location>
</feature>
<reference evidence="9" key="1">
    <citation type="journal article" date="2020" name="Stud. Mycol.">
        <title>101 Dothideomycetes genomes: a test case for predicting lifestyles and emergence of pathogens.</title>
        <authorList>
            <person name="Haridas S."/>
            <person name="Albert R."/>
            <person name="Binder M."/>
            <person name="Bloem J."/>
            <person name="Labutti K."/>
            <person name="Salamov A."/>
            <person name="Andreopoulos B."/>
            <person name="Baker S."/>
            <person name="Barry K."/>
            <person name="Bills G."/>
            <person name="Bluhm B."/>
            <person name="Cannon C."/>
            <person name="Castanera R."/>
            <person name="Culley D."/>
            <person name="Daum C."/>
            <person name="Ezra D."/>
            <person name="Gonzalez J."/>
            <person name="Henrissat B."/>
            <person name="Kuo A."/>
            <person name="Liang C."/>
            <person name="Lipzen A."/>
            <person name="Lutzoni F."/>
            <person name="Magnuson J."/>
            <person name="Mondo S."/>
            <person name="Nolan M."/>
            <person name="Ohm R."/>
            <person name="Pangilinan J."/>
            <person name="Park H.-J."/>
            <person name="Ramirez L."/>
            <person name="Alfaro M."/>
            <person name="Sun H."/>
            <person name="Tritt A."/>
            <person name="Yoshinaga Y."/>
            <person name="Zwiers L.-H."/>
            <person name="Turgeon B."/>
            <person name="Goodwin S."/>
            <person name="Spatafora J."/>
            <person name="Crous P."/>
            <person name="Grigoriev I."/>
        </authorList>
    </citation>
    <scope>NUCLEOTIDE SEQUENCE</scope>
    <source>
        <strain evidence="9">CBS 113389</strain>
    </source>
</reference>
<evidence type="ECO:0000256" key="2">
    <source>
        <dbReference type="ARBA" id="ARBA00022692"/>
    </source>
</evidence>
<organism evidence="9 10">
    <name type="scientific">Neohortaea acidophila</name>
    <dbReference type="NCBI Taxonomy" id="245834"/>
    <lineage>
        <taxon>Eukaryota</taxon>
        <taxon>Fungi</taxon>
        <taxon>Dikarya</taxon>
        <taxon>Ascomycota</taxon>
        <taxon>Pezizomycotina</taxon>
        <taxon>Dothideomycetes</taxon>
        <taxon>Dothideomycetidae</taxon>
        <taxon>Mycosphaerellales</taxon>
        <taxon>Teratosphaeriaceae</taxon>
        <taxon>Neohortaea</taxon>
    </lineage>
</organism>
<proteinExistence type="predicted"/>
<feature type="transmembrane region" description="Helical" evidence="7">
    <location>
        <begin position="283"/>
        <end position="304"/>
    </location>
</feature>
<evidence type="ECO:0000256" key="6">
    <source>
        <dbReference type="SAM" id="MobiDB-lite"/>
    </source>
</evidence>
<dbReference type="SMART" id="SM00724">
    <property type="entry name" value="TLC"/>
    <property type="match status" value="1"/>
</dbReference>
<evidence type="ECO:0000259" key="8">
    <source>
        <dbReference type="PROSITE" id="PS50922"/>
    </source>
</evidence>